<proteinExistence type="predicted"/>
<reference evidence="1 2" key="1">
    <citation type="submission" date="2015-12" db="EMBL/GenBank/DDBJ databases">
        <title>Genome sequence of Aneurinibacillus soli.</title>
        <authorList>
            <person name="Lee J.S."/>
            <person name="Lee K.C."/>
            <person name="Kim K.K."/>
            <person name="Lee B.W."/>
        </authorList>
    </citation>
    <scope>NUCLEOTIDE SEQUENCE [LARGE SCALE GENOMIC DNA]</scope>
    <source>
        <strain evidence="1 2">CB4</strain>
    </source>
</reference>
<evidence type="ECO:0000313" key="2">
    <source>
        <dbReference type="Proteomes" id="UP000217696"/>
    </source>
</evidence>
<name>A0A0U5B7J3_9BACL</name>
<gene>
    <name evidence="1" type="ORF">CB4_00876</name>
</gene>
<protein>
    <submittedName>
        <fullName evidence="1">Uncharacterized protein</fullName>
    </submittedName>
</protein>
<dbReference type="Proteomes" id="UP000217696">
    <property type="component" value="Chromosome"/>
</dbReference>
<dbReference type="EMBL" id="AP017312">
    <property type="protein sequence ID" value="BAU26733.1"/>
    <property type="molecule type" value="Genomic_DNA"/>
</dbReference>
<dbReference type="OrthoDB" id="2679831at2"/>
<accession>A0A0U5B7J3</accession>
<dbReference type="AlphaFoldDB" id="A0A0U5B7J3"/>
<keyword evidence="2" id="KW-1185">Reference proteome</keyword>
<evidence type="ECO:0000313" key="1">
    <source>
        <dbReference type="EMBL" id="BAU26733.1"/>
    </source>
</evidence>
<dbReference type="KEGG" id="asoc:CB4_00876"/>
<sequence>MIQNHVGRQYCLSREMKSFVVEEMDRLFFACRYEGSNEGFVIEKDAFHRQVQRGRIVAGPVDTALAI</sequence>
<dbReference type="RefSeq" id="WP_096463749.1">
    <property type="nucleotide sequence ID" value="NZ_AP017312.1"/>
</dbReference>
<organism evidence="1 2">
    <name type="scientific">Aneurinibacillus soli</name>
    <dbReference type="NCBI Taxonomy" id="1500254"/>
    <lineage>
        <taxon>Bacteria</taxon>
        <taxon>Bacillati</taxon>
        <taxon>Bacillota</taxon>
        <taxon>Bacilli</taxon>
        <taxon>Bacillales</taxon>
        <taxon>Paenibacillaceae</taxon>
        <taxon>Aneurinibacillus group</taxon>
        <taxon>Aneurinibacillus</taxon>
    </lineage>
</organism>